<accession>A0A7C4TB40</accession>
<dbReference type="InterPro" id="IPR036969">
    <property type="entry name" value="Citrate_synthase_sf"/>
</dbReference>
<protein>
    <recommendedName>
        <fullName evidence="3">citrate synthase (unknown stereospecificity)</fullName>
        <ecNumber evidence="3">2.3.3.16</ecNumber>
    </recommendedName>
</protein>
<dbReference type="NCBIfam" id="NF004868">
    <property type="entry name" value="PRK06224.1-5"/>
    <property type="match status" value="1"/>
</dbReference>
<dbReference type="GO" id="GO:0016829">
    <property type="term" value="F:lyase activity"/>
    <property type="evidence" value="ECO:0007669"/>
    <property type="project" value="UniProtKB-KW"/>
</dbReference>
<dbReference type="AlphaFoldDB" id="A0A7C4TB40"/>
<dbReference type="GO" id="GO:0036440">
    <property type="term" value="F:citrate synthase activity"/>
    <property type="evidence" value="ECO:0007669"/>
    <property type="project" value="UniProtKB-EC"/>
</dbReference>
<comment type="caution">
    <text evidence="6">The sequence shown here is derived from an EMBL/GenBank/DDBJ whole genome shotgun (WGS) entry which is preliminary data.</text>
</comment>
<evidence type="ECO:0000313" key="6">
    <source>
        <dbReference type="EMBL" id="HGV96786.1"/>
    </source>
</evidence>
<gene>
    <name evidence="6" type="ORF">ENV60_00610</name>
</gene>
<dbReference type="Gene3D" id="1.10.230.10">
    <property type="entry name" value="Cytochrome P450-Terp, domain 2"/>
    <property type="match status" value="1"/>
</dbReference>
<comment type="pathway">
    <text evidence="1">Carbohydrate metabolism; tricarboxylic acid cycle.</text>
</comment>
<dbReference type="EC" id="2.3.3.16" evidence="3"/>
<dbReference type="NCBIfam" id="NF004866">
    <property type="entry name" value="PRK06224.1-3"/>
    <property type="match status" value="1"/>
</dbReference>
<keyword evidence="4" id="KW-0808">Transferase</keyword>
<dbReference type="EMBL" id="DTGZ01000011">
    <property type="protein sequence ID" value="HGV96786.1"/>
    <property type="molecule type" value="Genomic_DNA"/>
</dbReference>
<evidence type="ECO:0000256" key="4">
    <source>
        <dbReference type="ARBA" id="ARBA00022679"/>
    </source>
</evidence>
<comment type="similarity">
    <text evidence="2">Belongs to the citrate synthase family.</text>
</comment>
<dbReference type="Pfam" id="PF00285">
    <property type="entry name" value="Citrate_synt"/>
    <property type="match status" value="1"/>
</dbReference>
<proteinExistence type="inferred from homology"/>
<name>A0A7C4TB40_UNCW3</name>
<evidence type="ECO:0000256" key="1">
    <source>
        <dbReference type="ARBA" id="ARBA00005163"/>
    </source>
</evidence>
<organism evidence="6">
    <name type="scientific">candidate division WOR-3 bacterium</name>
    <dbReference type="NCBI Taxonomy" id="2052148"/>
    <lineage>
        <taxon>Bacteria</taxon>
        <taxon>Bacteria division WOR-3</taxon>
    </lineage>
</organism>
<dbReference type="PANTHER" id="PTHR11739">
    <property type="entry name" value="CITRATE SYNTHASE"/>
    <property type="match status" value="1"/>
</dbReference>
<dbReference type="InterPro" id="IPR016143">
    <property type="entry name" value="Citrate_synth-like_sm_a-sub"/>
</dbReference>
<dbReference type="NCBIfam" id="NF004869">
    <property type="entry name" value="PRK06224.1-6"/>
    <property type="match status" value="1"/>
</dbReference>
<dbReference type="CDD" id="cd06100">
    <property type="entry name" value="CCL_ACL-C"/>
    <property type="match status" value="1"/>
</dbReference>
<keyword evidence="6" id="KW-0456">Lyase</keyword>
<dbReference type="Gene3D" id="1.10.580.10">
    <property type="entry name" value="Citrate Synthase, domain 1"/>
    <property type="match status" value="2"/>
</dbReference>
<dbReference type="GO" id="GO:0005829">
    <property type="term" value="C:cytosol"/>
    <property type="evidence" value="ECO:0007669"/>
    <property type="project" value="TreeGrafter"/>
</dbReference>
<feature type="region of interest" description="Disordered" evidence="5">
    <location>
        <begin position="257"/>
        <end position="276"/>
    </location>
</feature>
<dbReference type="GO" id="GO:0006099">
    <property type="term" value="P:tricarboxylic acid cycle"/>
    <property type="evidence" value="ECO:0007669"/>
    <property type="project" value="UniProtKB-UniPathway"/>
</dbReference>
<evidence type="ECO:0000256" key="2">
    <source>
        <dbReference type="ARBA" id="ARBA00010566"/>
    </source>
</evidence>
<dbReference type="UniPathway" id="UPA00223"/>
<dbReference type="InterPro" id="IPR002020">
    <property type="entry name" value="Citrate_synthase"/>
</dbReference>
<dbReference type="SUPFAM" id="SSF48256">
    <property type="entry name" value="Citrate synthase"/>
    <property type="match status" value="1"/>
</dbReference>
<sequence>MWKSSISKIEPNHIVTRGYRQEDLIGNVPFSSVFFLLIKGRMPDEKEARMMDAIITSSVDHGTTPPSTHATRIVASSGVPLPTAVAAGILAVGDVHGGAIEESARILQEWVKKMKKENWGYEKTAQDLLNTLKSAGKYMPGFGHRIHTQDPRTKKLFSLAEELNLTREHIKLTKSIEAEFAKTKPLPVNVDGAIAAIISDMDFDWRLGKAFFLLGRCAGLIAHAYEEMTREKPMRRMCEQEVEYDGPWERDLINSKSQKPKLQTDLKFQIQNKGNK</sequence>
<dbReference type="GO" id="GO:0005975">
    <property type="term" value="P:carbohydrate metabolic process"/>
    <property type="evidence" value="ECO:0007669"/>
    <property type="project" value="TreeGrafter"/>
</dbReference>
<reference evidence="6" key="1">
    <citation type="journal article" date="2020" name="mSystems">
        <title>Genome- and Community-Level Interaction Insights into Carbon Utilization and Element Cycling Functions of Hydrothermarchaeota in Hydrothermal Sediment.</title>
        <authorList>
            <person name="Zhou Z."/>
            <person name="Liu Y."/>
            <person name="Xu W."/>
            <person name="Pan J."/>
            <person name="Luo Z.H."/>
            <person name="Li M."/>
        </authorList>
    </citation>
    <scope>NUCLEOTIDE SEQUENCE [LARGE SCALE GENOMIC DNA]</scope>
    <source>
        <strain evidence="6">SpSt-774</strain>
    </source>
</reference>
<evidence type="ECO:0000256" key="5">
    <source>
        <dbReference type="SAM" id="MobiDB-lite"/>
    </source>
</evidence>
<evidence type="ECO:0000256" key="3">
    <source>
        <dbReference type="ARBA" id="ARBA00012972"/>
    </source>
</evidence>
<dbReference type="InterPro" id="IPR016142">
    <property type="entry name" value="Citrate_synth-like_lrg_a-sub"/>
</dbReference>
<dbReference type="PANTHER" id="PTHR11739:SF4">
    <property type="entry name" value="CITRATE SYNTHASE, PEROXISOMAL"/>
    <property type="match status" value="1"/>
</dbReference>